<dbReference type="InterPro" id="IPR036145">
    <property type="entry name" value="MinC_C_sf"/>
</dbReference>
<evidence type="ECO:0000256" key="2">
    <source>
        <dbReference type="ARBA" id="ARBA00023210"/>
    </source>
</evidence>
<evidence type="ECO:0000256" key="4">
    <source>
        <dbReference type="SAM" id="MobiDB-lite"/>
    </source>
</evidence>
<evidence type="ECO:0000256" key="5">
    <source>
        <dbReference type="SAM" id="Phobius"/>
    </source>
</evidence>
<sequence>MYTTVGFHGPGAHAPRAASAGAVAPLPSLLLAAARPLAHRPRAREPPRRRVPLPPPPAFYASGPLATPAPPAGVADLAPDLFALLRPAGYLDVGSVPSGDTLQHTGDLVIHGSVAKGAAIVASGDVICLGSLQGSVHAGADLGAGANGAARVVALEMRGAQLKIADTQTLADAKVTVAGPHCAYVAASGSKSVIQVQPLGRTRPTPSIAAIGASFWRWKRAYPAATASFVTGLYALLAGAALVAAPRTVLGLLFDASQVPAGWIRVGGVLFSTFGLQYLGTAWGDWCRVADARRCHSAEVAGIERTMEREREELSQQARHRRQQGAAGVASGGAASPGGGGGGGGDGVGGYQRGAEAEAERAWGGPGSTSAASAEAERRRNNLLYSSTSFYSASVWSRLALAAAFVALVVARVCEPGLLVLAAVNAYGAVSMAMALRRQWLLHTTGSSK</sequence>
<dbReference type="GO" id="GO:0000902">
    <property type="term" value="P:cell morphogenesis"/>
    <property type="evidence" value="ECO:0007669"/>
    <property type="project" value="InterPro"/>
</dbReference>
<dbReference type="KEGG" id="mng:MNEG_13348"/>
<gene>
    <name evidence="7" type="ORF">MNEG_13348</name>
</gene>
<keyword evidence="2" id="KW-0717">Septation</keyword>
<dbReference type="SUPFAM" id="SSF63848">
    <property type="entry name" value="Cell-division inhibitor MinC, C-terminal domain"/>
    <property type="match status" value="1"/>
</dbReference>
<dbReference type="Proteomes" id="UP000054498">
    <property type="component" value="Unassembled WGS sequence"/>
</dbReference>
<dbReference type="GeneID" id="25730801"/>
<dbReference type="AlphaFoldDB" id="A0A0D2MHY1"/>
<proteinExistence type="predicted"/>
<keyword evidence="5" id="KW-0472">Membrane</keyword>
<evidence type="ECO:0000256" key="1">
    <source>
        <dbReference type="ARBA" id="ARBA00022618"/>
    </source>
</evidence>
<dbReference type="EMBL" id="KK103986">
    <property type="protein sequence ID" value="KIY94615.1"/>
    <property type="molecule type" value="Genomic_DNA"/>
</dbReference>
<keyword evidence="1" id="KW-0132">Cell division</keyword>
<dbReference type="GO" id="GO:0051301">
    <property type="term" value="P:cell division"/>
    <property type="evidence" value="ECO:0007669"/>
    <property type="project" value="UniProtKB-KW"/>
</dbReference>
<name>A0A0D2MHY1_9CHLO</name>
<reference evidence="7 8" key="1">
    <citation type="journal article" date="2013" name="BMC Genomics">
        <title>Reconstruction of the lipid metabolism for the microalga Monoraphidium neglectum from its genome sequence reveals characteristics suitable for biofuel production.</title>
        <authorList>
            <person name="Bogen C."/>
            <person name="Al-Dilaimi A."/>
            <person name="Albersmeier A."/>
            <person name="Wichmann J."/>
            <person name="Grundmann M."/>
            <person name="Rupp O."/>
            <person name="Lauersen K.J."/>
            <person name="Blifernez-Klassen O."/>
            <person name="Kalinowski J."/>
            <person name="Goesmann A."/>
            <person name="Mussgnug J.H."/>
            <person name="Kruse O."/>
        </authorList>
    </citation>
    <scope>NUCLEOTIDE SEQUENCE [LARGE SCALE GENOMIC DNA]</scope>
    <source>
        <strain evidence="7 8">SAG 48.87</strain>
    </source>
</reference>
<keyword evidence="5" id="KW-1133">Transmembrane helix</keyword>
<feature type="compositionally biased region" description="Low complexity" evidence="4">
    <location>
        <begin position="324"/>
        <end position="334"/>
    </location>
</feature>
<dbReference type="RefSeq" id="XP_013893635.1">
    <property type="nucleotide sequence ID" value="XM_014038181.1"/>
</dbReference>
<dbReference type="GO" id="GO:0051726">
    <property type="term" value="P:regulation of cell cycle"/>
    <property type="evidence" value="ECO:0007669"/>
    <property type="project" value="InterPro"/>
</dbReference>
<feature type="region of interest" description="Disordered" evidence="4">
    <location>
        <begin position="306"/>
        <end position="374"/>
    </location>
</feature>
<protein>
    <recommendedName>
        <fullName evidence="6">Septum formation inhibitor MinC C-terminal domain-containing protein</fullName>
    </recommendedName>
</protein>
<feature type="transmembrane region" description="Helical" evidence="5">
    <location>
        <begin position="221"/>
        <end position="243"/>
    </location>
</feature>
<dbReference type="InterPro" id="IPR016098">
    <property type="entry name" value="CAP/MinC_C"/>
</dbReference>
<evidence type="ECO:0000259" key="6">
    <source>
        <dbReference type="Pfam" id="PF03775"/>
    </source>
</evidence>
<feature type="compositionally biased region" description="Gly residues" evidence="4">
    <location>
        <begin position="335"/>
        <end position="352"/>
    </location>
</feature>
<feature type="transmembrane region" description="Helical" evidence="5">
    <location>
        <begin position="417"/>
        <end position="436"/>
    </location>
</feature>
<organism evidence="7 8">
    <name type="scientific">Monoraphidium neglectum</name>
    <dbReference type="NCBI Taxonomy" id="145388"/>
    <lineage>
        <taxon>Eukaryota</taxon>
        <taxon>Viridiplantae</taxon>
        <taxon>Chlorophyta</taxon>
        <taxon>core chlorophytes</taxon>
        <taxon>Chlorophyceae</taxon>
        <taxon>CS clade</taxon>
        <taxon>Sphaeropleales</taxon>
        <taxon>Selenastraceae</taxon>
        <taxon>Monoraphidium</taxon>
    </lineage>
</organism>
<feature type="domain" description="Septum formation inhibitor MinC C-terminal" evidence="6">
    <location>
        <begin position="95"/>
        <end position="191"/>
    </location>
</feature>
<keyword evidence="5" id="KW-0812">Transmembrane</keyword>
<dbReference type="Gene3D" id="2.160.20.70">
    <property type="match status" value="1"/>
</dbReference>
<evidence type="ECO:0000313" key="8">
    <source>
        <dbReference type="Proteomes" id="UP000054498"/>
    </source>
</evidence>
<feature type="transmembrane region" description="Helical" evidence="5">
    <location>
        <begin position="388"/>
        <end position="411"/>
    </location>
</feature>
<keyword evidence="3" id="KW-0131">Cell cycle</keyword>
<keyword evidence="8" id="KW-1185">Reference proteome</keyword>
<dbReference type="OrthoDB" id="2013981at2759"/>
<dbReference type="InterPro" id="IPR005526">
    <property type="entry name" value="Septum_form_inhib_MinC_C"/>
</dbReference>
<dbReference type="InterPro" id="IPR013033">
    <property type="entry name" value="MinC"/>
</dbReference>
<dbReference type="PANTHER" id="PTHR34108:SF1">
    <property type="entry name" value="SEPTUM SITE-DETERMINING PROTEIN MINC"/>
    <property type="match status" value="1"/>
</dbReference>
<evidence type="ECO:0000256" key="3">
    <source>
        <dbReference type="ARBA" id="ARBA00023306"/>
    </source>
</evidence>
<accession>A0A0D2MHY1</accession>
<evidence type="ECO:0000313" key="7">
    <source>
        <dbReference type="EMBL" id="KIY94615.1"/>
    </source>
</evidence>
<dbReference type="PANTHER" id="PTHR34108">
    <property type="entry name" value="SEPTUM SITE-DETERMINING PROTEIN MINC"/>
    <property type="match status" value="1"/>
</dbReference>
<feature type="transmembrane region" description="Helical" evidence="5">
    <location>
        <begin position="263"/>
        <end position="284"/>
    </location>
</feature>
<dbReference type="Pfam" id="PF03775">
    <property type="entry name" value="MinC_C"/>
    <property type="match status" value="1"/>
</dbReference>